<reference evidence="1 2" key="1">
    <citation type="submission" date="2020-08" db="EMBL/GenBank/DDBJ databases">
        <title>Sequencing the genomes of 1000 actinobacteria strains.</title>
        <authorList>
            <person name="Klenk H.-P."/>
        </authorList>
    </citation>
    <scope>NUCLEOTIDE SEQUENCE [LARGE SCALE GENOMIC DNA]</scope>
    <source>
        <strain evidence="1 2">DSM 17294</strain>
    </source>
</reference>
<keyword evidence="2" id="KW-1185">Reference proteome</keyword>
<evidence type="ECO:0000313" key="1">
    <source>
        <dbReference type="EMBL" id="MBB5981520.1"/>
    </source>
</evidence>
<protein>
    <submittedName>
        <fullName evidence="1">Lincosamide nucleotidyltransferase A/C/D/E</fullName>
    </submittedName>
</protein>
<dbReference type="RefSeq" id="WP_184838071.1">
    <property type="nucleotide sequence ID" value="NZ_BAAAVN010000030.1"/>
</dbReference>
<dbReference type="AlphaFoldDB" id="A0A841DXM6"/>
<dbReference type="GO" id="GO:0016740">
    <property type="term" value="F:transferase activity"/>
    <property type="evidence" value="ECO:0007669"/>
    <property type="project" value="UniProtKB-KW"/>
</dbReference>
<organism evidence="1 2">
    <name type="scientific">Kribbella solani</name>
    <dbReference type="NCBI Taxonomy" id="236067"/>
    <lineage>
        <taxon>Bacteria</taxon>
        <taxon>Bacillati</taxon>
        <taxon>Actinomycetota</taxon>
        <taxon>Actinomycetes</taxon>
        <taxon>Propionibacteriales</taxon>
        <taxon>Kribbellaceae</taxon>
        <taxon>Kribbella</taxon>
    </lineage>
</organism>
<name>A0A841DXM6_9ACTN</name>
<sequence>MTAERVLGLVGALEGLGVWVDGGWGVDALVGRQTRVHGDLDLGVVRDELERVVGVLNRLGYEVTDARYPDVTLQLTHVAEGHRVDLHPSTAVDGGTEQVDFDGDVRVIPPAVEGWIGGVKVRCMPVEAQRRARQGYVLRAQDHHDLRLLDALEQD</sequence>
<keyword evidence="1" id="KW-0808">Transferase</keyword>
<dbReference type="InterPro" id="IPR019646">
    <property type="entry name" value="Aminoglyc_AdlTrfase"/>
</dbReference>
<comment type="caution">
    <text evidence="1">The sequence shown here is derived from an EMBL/GenBank/DDBJ whole genome shotgun (WGS) entry which is preliminary data.</text>
</comment>
<dbReference type="Gene3D" id="3.30.460.40">
    <property type="match status" value="1"/>
</dbReference>
<gene>
    <name evidence="1" type="ORF">HDA44_004861</name>
</gene>
<evidence type="ECO:0000313" key="2">
    <source>
        <dbReference type="Proteomes" id="UP000558997"/>
    </source>
</evidence>
<dbReference type="EMBL" id="JACHNF010000001">
    <property type="protein sequence ID" value="MBB5981520.1"/>
    <property type="molecule type" value="Genomic_DNA"/>
</dbReference>
<accession>A0A841DXM6</accession>
<dbReference type="Proteomes" id="UP000558997">
    <property type="component" value="Unassembled WGS sequence"/>
</dbReference>
<proteinExistence type="predicted"/>
<dbReference type="Pfam" id="PF10706">
    <property type="entry name" value="Aminoglyc_resit"/>
    <property type="match status" value="1"/>
</dbReference>